<accession>A0ABR2GW10</accession>
<reference evidence="1 2" key="1">
    <citation type="submission" date="2024-04" db="EMBL/GenBank/DDBJ databases">
        <title>Tritrichomonas musculus Genome.</title>
        <authorList>
            <person name="Alves-Ferreira E."/>
            <person name="Grigg M."/>
            <person name="Lorenzi H."/>
            <person name="Galac M."/>
        </authorList>
    </citation>
    <scope>NUCLEOTIDE SEQUENCE [LARGE SCALE GENOMIC DNA]</scope>
    <source>
        <strain evidence="1 2">EAF2021</strain>
    </source>
</reference>
<dbReference type="EMBL" id="JAPFFF010000058">
    <property type="protein sequence ID" value="KAK8837841.1"/>
    <property type="molecule type" value="Genomic_DNA"/>
</dbReference>
<evidence type="ECO:0000313" key="1">
    <source>
        <dbReference type="EMBL" id="KAK8837841.1"/>
    </source>
</evidence>
<evidence type="ECO:0000313" key="2">
    <source>
        <dbReference type="Proteomes" id="UP001470230"/>
    </source>
</evidence>
<sequence length="375" mass="44557">MELEITPINKLVELENLLHNDNNTVTDWLNAFDNDVEETRNALIDDIAEELFIKYDYNGDNDFNLMFWFTKGLKLQKPHPPRKYVDSDEYFYKNLHKYKISDPIDEYNKRKTHDKFNSQINKEKSIITHKLKYKNMLNELLNNKPLLKPLPPTEMKQLKPYAQKLFEAQNEELINFFENFGHDFQSKDYDYLIVNIPHDYDQALNLLIQHRKSLKDHDVVIKNKNKDPIVVYYLNSFSNIDDIFNYLENVVFKAERKPFKLTFELSGIFESPIKQHDEIIRYDYEKRVINATNYKYSSNIPITVQMNADLDKIKYYIESVLHNYEVSESSVKLTFVSSIAFTVHRLVKVTGKLQLPEELIKSRLIITDNEDDKLC</sequence>
<dbReference type="Proteomes" id="UP001470230">
    <property type="component" value="Unassembled WGS sequence"/>
</dbReference>
<name>A0ABR2GW10_9EUKA</name>
<protein>
    <submittedName>
        <fullName evidence="1">Uncharacterized protein</fullName>
    </submittedName>
</protein>
<keyword evidence="2" id="KW-1185">Reference proteome</keyword>
<comment type="caution">
    <text evidence="1">The sequence shown here is derived from an EMBL/GenBank/DDBJ whole genome shotgun (WGS) entry which is preliminary data.</text>
</comment>
<feature type="non-terminal residue" evidence="1">
    <location>
        <position position="375"/>
    </location>
</feature>
<gene>
    <name evidence="1" type="ORF">M9Y10_036379</name>
</gene>
<organism evidence="1 2">
    <name type="scientific">Tritrichomonas musculus</name>
    <dbReference type="NCBI Taxonomy" id="1915356"/>
    <lineage>
        <taxon>Eukaryota</taxon>
        <taxon>Metamonada</taxon>
        <taxon>Parabasalia</taxon>
        <taxon>Tritrichomonadida</taxon>
        <taxon>Tritrichomonadidae</taxon>
        <taxon>Tritrichomonas</taxon>
    </lineage>
</organism>
<proteinExistence type="predicted"/>